<proteinExistence type="predicted"/>
<dbReference type="EMBL" id="JAJSOW010000102">
    <property type="protein sequence ID" value="KAI9177560.1"/>
    <property type="molecule type" value="Genomic_DNA"/>
</dbReference>
<dbReference type="Proteomes" id="UP001064489">
    <property type="component" value="Chromosome 5"/>
</dbReference>
<dbReference type="CDD" id="cd22160">
    <property type="entry name" value="F-box_AtFBL13-like"/>
    <property type="match status" value="1"/>
</dbReference>
<dbReference type="SUPFAM" id="SSF52047">
    <property type="entry name" value="RNI-like"/>
    <property type="match status" value="1"/>
</dbReference>
<reference evidence="2" key="2">
    <citation type="submission" date="2023-02" db="EMBL/GenBank/DDBJ databases">
        <authorList>
            <person name="Swenson N.G."/>
            <person name="Wegrzyn J.L."/>
            <person name="Mcevoy S.L."/>
        </authorList>
    </citation>
    <scope>NUCLEOTIDE SEQUENCE</scope>
    <source>
        <strain evidence="2">91603</strain>
        <tissue evidence="2">Leaf</tissue>
    </source>
</reference>
<dbReference type="Pfam" id="PF00646">
    <property type="entry name" value="F-box"/>
    <property type="match status" value="1"/>
</dbReference>
<dbReference type="InterPro" id="IPR053781">
    <property type="entry name" value="F-box_AtFBL13-like"/>
</dbReference>
<reference evidence="2" key="1">
    <citation type="journal article" date="2022" name="Plant J.">
        <title>Strategies of tolerance reflected in two North American maple genomes.</title>
        <authorList>
            <person name="McEvoy S.L."/>
            <person name="Sezen U.U."/>
            <person name="Trouern-Trend A."/>
            <person name="McMahon S.M."/>
            <person name="Schaberg P.G."/>
            <person name="Yang J."/>
            <person name="Wegrzyn J.L."/>
            <person name="Swenson N.G."/>
        </authorList>
    </citation>
    <scope>NUCLEOTIDE SEQUENCE</scope>
    <source>
        <strain evidence="2">91603</strain>
    </source>
</reference>
<dbReference type="SUPFAM" id="SSF81383">
    <property type="entry name" value="F-box domain"/>
    <property type="match status" value="1"/>
</dbReference>
<evidence type="ECO:0000313" key="2">
    <source>
        <dbReference type="EMBL" id="KAI9177560.1"/>
    </source>
</evidence>
<dbReference type="AlphaFoldDB" id="A0AAD5IUG2"/>
<evidence type="ECO:0000313" key="3">
    <source>
        <dbReference type="Proteomes" id="UP001064489"/>
    </source>
</evidence>
<keyword evidence="3" id="KW-1185">Reference proteome</keyword>
<feature type="domain" description="F-box" evidence="1">
    <location>
        <begin position="13"/>
        <end position="49"/>
    </location>
</feature>
<dbReference type="PANTHER" id="PTHR32212">
    <property type="entry name" value="CYCLIN-LIKE F-BOX"/>
    <property type="match status" value="1"/>
</dbReference>
<dbReference type="PANTHER" id="PTHR32212:SF461">
    <property type="entry name" value="F-BOX DOMAIN-CONTAINING PROTEIN"/>
    <property type="match status" value="1"/>
</dbReference>
<dbReference type="InterPro" id="IPR036047">
    <property type="entry name" value="F-box-like_dom_sf"/>
</dbReference>
<sequence>MSTKVIKRNSDRLSNLPDPIIYHILSLMNTKYSVQTCVLSKKWSHHWTHIHSLNFDFSSFSKRVAFGKFVLHVLHNRKPFNLYRLNFRCGYSSKPPPYIKKIFQYAVSHSVEELETDLGDFPPCFYGCQTLVTLNLHSFHNNTDRICSFGFGSLSTLKLSQLCLSSKNNNHDLFSNYLNLKNLIVERCSTSSASENFTIVSSSVVYLKISSSLSDSNYRTIVISAPRLELFDLKVTSNIEIRIYKCPLLRKMNLRIKPPVLAWKESIDWKQEYFWELICMAGGYYNSKPVRLLSFNFSKGKFISYQISAHTTTTVSEMDKVEVKRLWFFDGEMVWQSCHDKPE</sequence>
<comment type="caution">
    <text evidence="2">The sequence shown here is derived from an EMBL/GenBank/DDBJ whole genome shotgun (WGS) entry which is preliminary data.</text>
</comment>
<gene>
    <name evidence="2" type="ORF">LWI28_016697</name>
</gene>
<dbReference type="InterPro" id="IPR032675">
    <property type="entry name" value="LRR_dom_sf"/>
</dbReference>
<organism evidence="2 3">
    <name type="scientific">Acer negundo</name>
    <name type="common">Box elder</name>
    <dbReference type="NCBI Taxonomy" id="4023"/>
    <lineage>
        <taxon>Eukaryota</taxon>
        <taxon>Viridiplantae</taxon>
        <taxon>Streptophyta</taxon>
        <taxon>Embryophyta</taxon>
        <taxon>Tracheophyta</taxon>
        <taxon>Spermatophyta</taxon>
        <taxon>Magnoliopsida</taxon>
        <taxon>eudicotyledons</taxon>
        <taxon>Gunneridae</taxon>
        <taxon>Pentapetalae</taxon>
        <taxon>rosids</taxon>
        <taxon>malvids</taxon>
        <taxon>Sapindales</taxon>
        <taxon>Sapindaceae</taxon>
        <taxon>Hippocastanoideae</taxon>
        <taxon>Acereae</taxon>
        <taxon>Acer</taxon>
    </lineage>
</organism>
<dbReference type="InterPro" id="IPR001810">
    <property type="entry name" value="F-box_dom"/>
</dbReference>
<dbReference type="Gene3D" id="3.80.10.10">
    <property type="entry name" value="Ribonuclease Inhibitor"/>
    <property type="match status" value="1"/>
</dbReference>
<accession>A0AAD5IUG2</accession>
<evidence type="ECO:0000259" key="1">
    <source>
        <dbReference type="Pfam" id="PF00646"/>
    </source>
</evidence>
<protein>
    <recommendedName>
        <fullName evidence="1">F-box domain-containing protein</fullName>
    </recommendedName>
</protein>
<name>A0AAD5IUG2_ACENE</name>